<comment type="caution">
    <text evidence="1">The sequence shown here is derived from an EMBL/GenBank/DDBJ whole genome shotgun (WGS) entry which is preliminary data.</text>
</comment>
<reference evidence="1 2" key="1">
    <citation type="submission" date="2014-09" db="EMBL/GenBank/DDBJ databases">
        <title>Sporocytophaga myxococcoides PG-01 genome sequencing.</title>
        <authorList>
            <person name="Liu L."/>
            <person name="Gao P.J."/>
            <person name="Chen G.J."/>
            <person name="Wang L.S."/>
        </authorList>
    </citation>
    <scope>NUCLEOTIDE SEQUENCE [LARGE SCALE GENOMIC DNA]</scope>
    <source>
        <strain evidence="1 2">PG-01</strain>
    </source>
</reference>
<keyword evidence="2" id="KW-1185">Reference proteome</keyword>
<protein>
    <submittedName>
        <fullName evidence="1">Uncharacterized protein</fullName>
    </submittedName>
</protein>
<gene>
    <name evidence="1" type="ORF">MYP_3252</name>
</gene>
<proteinExistence type="predicted"/>
<dbReference type="Proteomes" id="UP000030185">
    <property type="component" value="Unassembled WGS sequence"/>
</dbReference>
<name>A0A098LIL9_9BACT</name>
<evidence type="ECO:0000313" key="2">
    <source>
        <dbReference type="Proteomes" id="UP000030185"/>
    </source>
</evidence>
<organism evidence="1 2">
    <name type="scientific">Sporocytophaga myxococcoides</name>
    <dbReference type="NCBI Taxonomy" id="153721"/>
    <lineage>
        <taxon>Bacteria</taxon>
        <taxon>Pseudomonadati</taxon>
        <taxon>Bacteroidota</taxon>
        <taxon>Cytophagia</taxon>
        <taxon>Cytophagales</taxon>
        <taxon>Cytophagaceae</taxon>
        <taxon>Sporocytophaga</taxon>
    </lineage>
</organism>
<sequence length="98" mass="12054">MQDWPLEISNEIDINICLKEYGQITDEDEKFVLMEAILYALDEFENKKNFENIADQVRDLLNQDFEIHKYTIYKWTLYESEIEEFRITPLLRRIWDEK</sequence>
<dbReference type="eggNOG" id="ENOG5033MEV">
    <property type="taxonomic scope" value="Bacteria"/>
</dbReference>
<dbReference type="EMBL" id="BBLT01000006">
    <property type="protein sequence ID" value="GAL86023.1"/>
    <property type="molecule type" value="Genomic_DNA"/>
</dbReference>
<accession>A0A098LIL9</accession>
<dbReference type="STRING" id="153721.MYP_3252"/>
<dbReference type="AlphaFoldDB" id="A0A098LIL9"/>
<evidence type="ECO:0000313" key="1">
    <source>
        <dbReference type="EMBL" id="GAL86023.1"/>
    </source>
</evidence>